<sequence length="30" mass="3449">MIMAEKIIECVPNFSEGRDLNKIKQITDVI</sequence>
<gene>
    <name evidence="1" type="ORF">ENJ15_03070</name>
</gene>
<dbReference type="AlphaFoldDB" id="A0A7V5RNX9"/>
<name>A0A7V5RNX9_CALAY</name>
<feature type="non-terminal residue" evidence="1">
    <location>
        <position position="30"/>
    </location>
</feature>
<evidence type="ECO:0000313" key="1">
    <source>
        <dbReference type="EMBL" id="HHM01966.1"/>
    </source>
</evidence>
<protein>
    <recommendedName>
        <fullName evidence="2">Formiminotransferase N-terminal subdomain domain-containing protein</fullName>
    </recommendedName>
</protein>
<organism evidence="1">
    <name type="scientific">Caldithrix abyssi</name>
    <dbReference type="NCBI Taxonomy" id="187145"/>
    <lineage>
        <taxon>Bacteria</taxon>
        <taxon>Pseudomonadati</taxon>
        <taxon>Calditrichota</taxon>
        <taxon>Calditrichia</taxon>
        <taxon>Calditrichales</taxon>
        <taxon>Calditrichaceae</taxon>
        <taxon>Caldithrix</taxon>
    </lineage>
</organism>
<dbReference type="EMBL" id="DRLI01000117">
    <property type="protein sequence ID" value="HHM01966.1"/>
    <property type="molecule type" value="Genomic_DNA"/>
</dbReference>
<dbReference type="InterPro" id="IPR022384">
    <property type="entry name" value="FormiminoTrfase_cat_dom_sf"/>
</dbReference>
<dbReference type="GO" id="GO:0005542">
    <property type="term" value="F:folic acid binding"/>
    <property type="evidence" value="ECO:0007669"/>
    <property type="project" value="InterPro"/>
</dbReference>
<dbReference type="SUPFAM" id="SSF55116">
    <property type="entry name" value="Formiminotransferase domain of formiminotransferase-cyclodeaminase"/>
    <property type="match status" value="1"/>
</dbReference>
<reference evidence="1" key="1">
    <citation type="journal article" date="2020" name="mSystems">
        <title>Genome- and Community-Level Interaction Insights into Carbon Utilization and Element Cycling Functions of Hydrothermarchaeota in Hydrothermal Sediment.</title>
        <authorList>
            <person name="Zhou Z."/>
            <person name="Liu Y."/>
            <person name="Xu W."/>
            <person name="Pan J."/>
            <person name="Luo Z.H."/>
            <person name="Li M."/>
        </authorList>
    </citation>
    <scope>NUCLEOTIDE SEQUENCE [LARGE SCALE GENOMIC DNA]</scope>
    <source>
        <strain evidence="1">HyVt-460</strain>
    </source>
</reference>
<proteinExistence type="predicted"/>
<dbReference type="GO" id="GO:0016740">
    <property type="term" value="F:transferase activity"/>
    <property type="evidence" value="ECO:0007669"/>
    <property type="project" value="InterPro"/>
</dbReference>
<comment type="caution">
    <text evidence="1">The sequence shown here is derived from an EMBL/GenBank/DDBJ whole genome shotgun (WGS) entry which is preliminary data.</text>
</comment>
<dbReference type="Proteomes" id="UP000885771">
    <property type="component" value="Unassembled WGS sequence"/>
</dbReference>
<evidence type="ECO:0008006" key="2">
    <source>
        <dbReference type="Google" id="ProtNLM"/>
    </source>
</evidence>
<accession>A0A7V5RNX9</accession>